<proteinExistence type="inferred from homology"/>
<keyword evidence="3 9" id="KW-0540">Nuclease</keyword>
<dbReference type="Proteomes" id="UP000019109">
    <property type="component" value="Unassembled WGS sequence"/>
</dbReference>
<dbReference type="STRING" id="1294263.JCM21531_967"/>
<feature type="binding site" evidence="9">
    <location>
        <position position="8"/>
    </location>
    <ligand>
        <name>Mg(2+)</name>
        <dbReference type="ChEBI" id="CHEBI:18420"/>
        <note>catalytic</note>
    </ligand>
</feature>
<evidence type="ECO:0000313" key="10">
    <source>
        <dbReference type="EMBL" id="GAE87583.1"/>
    </source>
</evidence>
<dbReference type="EMBL" id="BAVR01000008">
    <property type="protein sequence ID" value="GAE87583.1"/>
    <property type="molecule type" value="Genomic_DNA"/>
</dbReference>
<reference evidence="10" key="1">
    <citation type="journal article" date="2014" name="Genome Announc.">
        <title>Draft Genome Sequence of Clostridium straminisolvens Strain JCM 21531T, Isolated from a Cellulose-Degrading Bacterial Community.</title>
        <authorList>
            <person name="Yuki M."/>
            <person name="Oshima K."/>
            <person name="Suda W."/>
            <person name="Sakamoto M."/>
            <person name="Kitamura K."/>
            <person name="Iida T."/>
            <person name="Hattori M."/>
            <person name="Ohkuma M."/>
        </authorList>
    </citation>
    <scope>NUCLEOTIDE SEQUENCE [LARGE SCALE GENOMIC DNA]</scope>
    <source>
        <strain evidence="10">JCM 21531</strain>
    </source>
</reference>
<dbReference type="GO" id="GO:0016787">
    <property type="term" value="F:hydrolase activity"/>
    <property type="evidence" value="ECO:0007669"/>
    <property type="project" value="UniProtKB-KW"/>
</dbReference>
<evidence type="ECO:0000256" key="6">
    <source>
        <dbReference type="ARBA" id="ARBA00022801"/>
    </source>
</evidence>
<dbReference type="PANTHER" id="PTHR34405:SF1">
    <property type="entry name" value="CRISPR-ASSOCIATED ENDORIBONUCLEASE CAS2"/>
    <property type="match status" value="1"/>
</dbReference>
<dbReference type="PANTHER" id="PTHR34405">
    <property type="entry name" value="CRISPR-ASSOCIATED ENDORIBONUCLEASE CAS2"/>
    <property type="match status" value="1"/>
</dbReference>
<keyword evidence="4 9" id="KW-0479">Metal-binding</keyword>
<evidence type="ECO:0000256" key="2">
    <source>
        <dbReference type="ARBA" id="ARBA00009959"/>
    </source>
</evidence>
<name>W4V427_9FIRM</name>
<keyword evidence="7 9" id="KW-0460">Magnesium</keyword>
<keyword evidence="8 9" id="KW-0051">Antiviral defense</keyword>
<protein>
    <recommendedName>
        <fullName evidence="9">CRISPR-associated endoribonuclease Cas2</fullName>
        <ecNumber evidence="9">3.1.-.-</ecNumber>
    </recommendedName>
</protein>
<dbReference type="NCBIfam" id="TIGR01573">
    <property type="entry name" value="cas2"/>
    <property type="match status" value="1"/>
</dbReference>
<dbReference type="InterPro" id="IPR021127">
    <property type="entry name" value="CRISPR_associated_Cas2"/>
</dbReference>
<comment type="similarity">
    <text evidence="2 9">Belongs to the CRISPR-associated endoribonuclease Cas2 protein family.</text>
</comment>
<dbReference type="OrthoDB" id="279819at2"/>
<evidence type="ECO:0000256" key="1">
    <source>
        <dbReference type="ARBA" id="ARBA00001946"/>
    </source>
</evidence>
<sequence length="87" mass="10366">MFVIMVYDAGEKRNSKVLKVGRKYLHWVQNSVFEGELTEANYHKLKEEIRMKVDSAEDSVIFYKFRTMKYTEREVIGKNVDPNNFIL</sequence>
<dbReference type="AlphaFoldDB" id="W4V427"/>
<accession>W4V427</accession>
<evidence type="ECO:0000256" key="3">
    <source>
        <dbReference type="ARBA" id="ARBA00022722"/>
    </source>
</evidence>
<evidence type="ECO:0000256" key="5">
    <source>
        <dbReference type="ARBA" id="ARBA00022759"/>
    </source>
</evidence>
<dbReference type="EC" id="3.1.-.-" evidence="9"/>
<evidence type="ECO:0000256" key="9">
    <source>
        <dbReference type="HAMAP-Rule" id="MF_01471"/>
    </source>
</evidence>
<evidence type="ECO:0000256" key="4">
    <source>
        <dbReference type="ARBA" id="ARBA00022723"/>
    </source>
</evidence>
<dbReference type="SUPFAM" id="SSF143430">
    <property type="entry name" value="TTP0101/SSO1404-like"/>
    <property type="match status" value="1"/>
</dbReference>
<gene>
    <name evidence="9" type="primary">cas2</name>
    <name evidence="10" type="ORF">JCM21531_967</name>
</gene>
<dbReference type="Gene3D" id="3.30.70.240">
    <property type="match status" value="1"/>
</dbReference>
<evidence type="ECO:0000313" key="11">
    <source>
        <dbReference type="Proteomes" id="UP000019109"/>
    </source>
</evidence>
<dbReference type="GO" id="GO:0043571">
    <property type="term" value="P:maintenance of CRISPR repeat elements"/>
    <property type="evidence" value="ECO:0007669"/>
    <property type="project" value="UniProtKB-UniRule"/>
</dbReference>
<keyword evidence="5 9" id="KW-0255">Endonuclease</keyword>
<dbReference type="Pfam" id="PF09827">
    <property type="entry name" value="CRISPR_Cas2"/>
    <property type="match status" value="1"/>
</dbReference>
<dbReference type="HAMAP" id="MF_01471">
    <property type="entry name" value="Cas2"/>
    <property type="match status" value="1"/>
</dbReference>
<evidence type="ECO:0000256" key="8">
    <source>
        <dbReference type="ARBA" id="ARBA00023118"/>
    </source>
</evidence>
<comment type="subunit">
    <text evidence="9">Homodimer, forms a heterotetramer with a Cas1 homodimer.</text>
</comment>
<comment type="cofactor">
    <cofactor evidence="1 9">
        <name>Mg(2+)</name>
        <dbReference type="ChEBI" id="CHEBI:18420"/>
    </cofactor>
</comment>
<dbReference type="GO" id="GO:0046872">
    <property type="term" value="F:metal ion binding"/>
    <property type="evidence" value="ECO:0007669"/>
    <property type="project" value="UniProtKB-UniRule"/>
</dbReference>
<dbReference type="CDD" id="cd09725">
    <property type="entry name" value="Cas2_I_II_III"/>
    <property type="match status" value="1"/>
</dbReference>
<keyword evidence="11" id="KW-1185">Reference proteome</keyword>
<dbReference type="RefSeq" id="WP_038287391.1">
    <property type="nucleotide sequence ID" value="NZ_BAVR01000008.1"/>
</dbReference>
<dbReference type="GO" id="GO:0004521">
    <property type="term" value="F:RNA endonuclease activity"/>
    <property type="evidence" value="ECO:0007669"/>
    <property type="project" value="InterPro"/>
</dbReference>
<dbReference type="GO" id="GO:0051607">
    <property type="term" value="P:defense response to virus"/>
    <property type="evidence" value="ECO:0007669"/>
    <property type="project" value="UniProtKB-UniRule"/>
</dbReference>
<keyword evidence="6 9" id="KW-0378">Hydrolase</keyword>
<organism evidence="10 11">
    <name type="scientific">Acetivibrio straminisolvens JCM 21531</name>
    <dbReference type="NCBI Taxonomy" id="1294263"/>
    <lineage>
        <taxon>Bacteria</taxon>
        <taxon>Bacillati</taxon>
        <taxon>Bacillota</taxon>
        <taxon>Clostridia</taxon>
        <taxon>Eubacteriales</taxon>
        <taxon>Oscillospiraceae</taxon>
        <taxon>Acetivibrio</taxon>
    </lineage>
</organism>
<dbReference type="InterPro" id="IPR019199">
    <property type="entry name" value="Virulence_VapD/CRISPR_Cas2"/>
</dbReference>
<evidence type="ECO:0000256" key="7">
    <source>
        <dbReference type="ARBA" id="ARBA00022842"/>
    </source>
</evidence>
<comment type="caution">
    <text evidence="10">The sequence shown here is derived from an EMBL/GenBank/DDBJ whole genome shotgun (WGS) entry which is preliminary data.</text>
</comment>
<comment type="function">
    <text evidence="9">CRISPR (clustered regularly interspaced short palindromic repeat), is an adaptive immune system that provides protection against mobile genetic elements (viruses, transposable elements and conjugative plasmids). CRISPR clusters contain sequences complementary to antecedent mobile elements and target invading nucleic acids. CRISPR clusters are transcribed and processed into CRISPR RNA (crRNA). Functions as a ssRNA-specific endoribonuclease. Involved in the integration of spacer DNA into the CRISPR cassette.</text>
</comment>